<organism evidence="1 2">
    <name type="scientific">Christiangramia antarctica</name>
    <dbReference type="NCBI Taxonomy" id="2058158"/>
    <lineage>
        <taxon>Bacteria</taxon>
        <taxon>Pseudomonadati</taxon>
        <taxon>Bacteroidota</taxon>
        <taxon>Flavobacteriia</taxon>
        <taxon>Flavobacteriales</taxon>
        <taxon>Flavobacteriaceae</taxon>
        <taxon>Christiangramia</taxon>
    </lineage>
</organism>
<dbReference type="Proteomes" id="UP001597438">
    <property type="component" value="Unassembled WGS sequence"/>
</dbReference>
<protein>
    <submittedName>
        <fullName evidence="1">Uncharacterized protein</fullName>
    </submittedName>
</protein>
<accession>A0ABW5XDA0</accession>
<sequence length="211" mass="24147">MHTWHGFVVTPGAMVASSLDYSFYNNKFKIGAWGGSSFNGEYIELSYFLTYNTGKSFKASLISHNNYSGWENPNIFSWNKYNSPNFLDIVVETSISEKFPLDMYFSTILFGQGGDFQTTPNGEVTNSYSNYLELRYPVVINDRLKITLFAGGAFSFFTEKTFYTRHDNLVNIGLKLQKNISILKYYRIIKAKAFWNPESKRAALEVNIALL</sequence>
<reference evidence="2" key="1">
    <citation type="journal article" date="2019" name="Int. J. Syst. Evol. Microbiol.">
        <title>The Global Catalogue of Microorganisms (GCM) 10K type strain sequencing project: providing services to taxonomists for standard genome sequencing and annotation.</title>
        <authorList>
            <consortium name="The Broad Institute Genomics Platform"/>
            <consortium name="The Broad Institute Genome Sequencing Center for Infectious Disease"/>
            <person name="Wu L."/>
            <person name="Ma J."/>
        </authorList>
    </citation>
    <scope>NUCLEOTIDE SEQUENCE [LARGE SCALE GENOMIC DNA]</scope>
    <source>
        <strain evidence="2">KCTC 52925</strain>
    </source>
</reference>
<evidence type="ECO:0000313" key="2">
    <source>
        <dbReference type="Proteomes" id="UP001597438"/>
    </source>
</evidence>
<dbReference type="RefSeq" id="WP_251741117.1">
    <property type="nucleotide sequence ID" value="NZ_JBHUOJ010000039.1"/>
</dbReference>
<gene>
    <name evidence="1" type="ORF">ACFSYS_19025</name>
</gene>
<dbReference type="EMBL" id="JBHUOJ010000039">
    <property type="protein sequence ID" value="MFD2835393.1"/>
    <property type="molecule type" value="Genomic_DNA"/>
</dbReference>
<evidence type="ECO:0000313" key="1">
    <source>
        <dbReference type="EMBL" id="MFD2835393.1"/>
    </source>
</evidence>
<keyword evidence="2" id="KW-1185">Reference proteome</keyword>
<proteinExistence type="predicted"/>
<comment type="caution">
    <text evidence="1">The sequence shown here is derived from an EMBL/GenBank/DDBJ whole genome shotgun (WGS) entry which is preliminary data.</text>
</comment>
<name>A0ABW5XDA0_9FLAO</name>